<name>A0ABT1NP60_9FIRM</name>
<keyword evidence="3" id="KW-1185">Reference proteome</keyword>
<dbReference type="EMBL" id="JAJEKE010000029">
    <property type="protein sequence ID" value="MCQ1531736.1"/>
    <property type="molecule type" value="Genomic_DNA"/>
</dbReference>
<feature type="domain" description="Copper amine oxidase-like N-terminal" evidence="1">
    <location>
        <begin position="28"/>
        <end position="88"/>
    </location>
</feature>
<evidence type="ECO:0000259" key="1">
    <source>
        <dbReference type="Pfam" id="PF07833"/>
    </source>
</evidence>
<dbReference type="Pfam" id="PF07833">
    <property type="entry name" value="Cu_amine_oxidN1"/>
    <property type="match status" value="1"/>
</dbReference>
<dbReference type="RefSeq" id="WP_333783167.1">
    <property type="nucleotide sequence ID" value="NZ_JAJEKE010000029.1"/>
</dbReference>
<dbReference type="Proteomes" id="UP001651880">
    <property type="component" value="Unassembled WGS sequence"/>
</dbReference>
<accession>A0ABT1NP60</accession>
<evidence type="ECO:0000313" key="3">
    <source>
        <dbReference type="Proteomes" id="UP001651880"/>
    </source>
</evidence>
<reference evidence="2 3" key="1">
    <citation type="submission" date="2021-10" db="EMBL/GenBank/DDBJ databases">
        <title>Lutispora strain m25 sp. nov., a thermophilic, non-spore-forming bacterium isolated from a lab-scale methanogenic bioreactor digesting anaerobic sludge.</title>
        <authorList>
            <person name="El Houari A."/>
            <person name="Mcdonald J."/>
        </authorList>
    </citation>
    <scope>NUCLEOTIDE SEQUENCE [LARGE SCALE GENOMIC DNA]</scope>
    <source>
        <strain evidence="3">m25</strain>
    </source>
</reference>
<gene>
    <name evidence="2" type="ORF">LJD61_19645</name>
</gene>
<feature type="non-terminal residue" evidence="2">
    <location>
        <position position="1"/>
    </location>
</feature>
<sequence length="94" mass="10450">RIFYVFLIAVLIMSFDGVLADNAINLIVNGEYIESDEKPRIEKGIIIIQAKPVLEALGYKYKNTDSKKLSIEAENASLVITAGSTIVEKTKDKF</sequence>
<dbReference type="InterPro" id="IPR012854">
    <property type="entry name" value="Cu_amine_oxidase-like_N"/>
</dbReference>
<organism evidence="2 3">
    <name type="scientific">Lutispora saccharofermentans</name>
    <dbReference type="NCBI Taxonomy" id="3024236"/>
    <lineage>
        <taxon>Bacteria</taxon>
        <taxon>Bacillati</taxon>
        <taxon>Bacillota</taxon>
        <taxon>Clostridia</taxon>
        <taxon>Lutisporales</taxon>
        <taxon>Lutisporaceae</taxon>
        <taxon>Lutispora</taxon>
    </lineage>
</organism>
<proteinExistence type="predicted"/>
<comment type="caution">
    <text evidence="2">The sequence shown here is derived from an EMBL/GenBank/DDBJ whole genome shotgun (WGS) entry which is preliminary data.</text>
</comment>
<protein>
    <recommendedName>
        <fullName evidence="1">Copper amine oxidase-like N-terminal domain-containing protein</fullName>
    </recommendedName>
</protein>
<evidence type="ECO:0000313" key="2">
    <source>
        <dbReference type="EMBL" id="MCQ1531736.1"/>
    </source>
</evidence>